<evidence type="ECO:0000313" key="4">
    <source>
        <dbReference type="EMBL" id="TBU98798.1"/>
    </source>
</evidence>
<evidence type="ECO:0000256" key="2">
    <source>
        <dbReference type="ARBA" id="ARBA00022679"/>
    </source>
</evidence>
<dbReference type="InterPro" id="IPR023695">
    <property type="entry name" value="Thiosulf_sulfurTrfase"/>
</dbReference>
<gene>
    <name evidence="4" type="ORF">DNJ96_03535</name>
</gene>
<name>A0A4Q9REC0_9GAMM</name>
<organism evidence="4 5">
    <name type="scientific">Stutzerimonas kirkiae</name>
    <dbReference type="NCBI Taxonomy" id="2211392"/>
    <lineage>
        <taxon>Bacteria</taxon>
        <taxon>Pseudomonadati</taxon>
        <taxon>Pseudomonadota</taxon>
        <taxon>Gammaproteobacteria</taxon>
        <taxon>Pseudomonadales</taxon>
        <taxon>Pseudomonadaceae</taxon>
        <taxon>Stutzerimonas</taxon>
    </lineage>
</organism>
<dbReference type="EMBL" id="QJUP01000003">
    <property type="protein sequence ID" value="TBU98798.1"/>
    <property type="molecule type" value="Genomic_DNA"/>
</dbReference>
<keyword evidence="2 4" id="KW-0808">Transferase</keyword>
<proteinExistence type="predicted"/>
<accession>A0A4Q9REC0</accession>
<dbReference type="PANTHER" id="PTHR43031:SF6">
    <property type="entry name" value="THIOSULFATE SULFURTRANSFERASE GLPE"/>
    <property type="match status" value="1"/>
</dbReference>
<dbReference type="InterPro" id="IPR001763">
    <property type="entry name" value="Rhodanese-like_dom"/>
</dbReference>
<dbReference type="SUPFAM" id="SSF52821">
    <property type="entry name" value="Rhodanese/Cell cycle control phosphatase"/>
    <property type="match status" value="1"/>
</dbReference>
<dbReference type="AlphaFoldDB" id="A0A4Q9REC0"/>
<comment type="caution">
    <text evidence="4">The sequence shown here is derived from an EMBL/GenBank/DDBJ whole genome shotgun (WGS) entry which is preliminary data.</text>
</comment>
<dbReference type="Gene3D" id="3.40.250.10">
    <property type="entry name" value="Rhodanese-like domain"/>
    <property type="match status" value="1"/>
</dbReference>
<dbReference type="GO" id="GO:0004792">
    <property type="term" value="F:thiosulfate-cyanide sulfurtransferase activity"/>
    <property type="evidence" value="ECO:0007669"/>
    <property type="project" value="InterPro"/>
</dbReference>
<dbReference type="OrthoDB" id="9811849at2"/>
<evidence type="ECO:0000259" key="3">
    <source>
        <dbReference type="PROSITE" id="PS50206"/>
    </source>
</evidence>
<reference evidence="4 5" key="1">
    <citation type="submission" date="2018-06" db="EMBL/GenBank/DDBJ databases">
        <title>Three novel Pseudomonas species isolated from symptomatic oak.</title>
        <authorList>
            <person name="Bueno-Gonzalez V."/>
            <person name="Brady C."/>
        </authorList>
    </citation>
    <scope>NUCLEOTIDE SEQUENCE [LARGE SCALE GENOMIC DNA]</scope>
    <source>
        <strain evidence="4 5">P17C</strain>
    </source>
</reference>
<keyword evidence="5" id="KW-1185">Reference proteome</keyword>
<dbReference type="InterPro" id="IPR050229">
    <property type="entry name" value="GlpE_sulfurtransferase"/>
</dbReference>
<dbReference type="GO" id="GO:0005737">
    <property type="term" value="C:cytoplasm"/>
    <property type="evidence" value="ECO:0007669"/>
    <property type="project" value="InterPro"/>
</dbReference>
<dbReference type="SMART" id="SM00450">
    <property type="entry name" value="RHOD"/>
    <property type="match status" value="1"/>
</dbReference>
<evidence type="ECO:0000313" key="5">
    <source>
        <dbReference type="Proteomes" id="UP000292639"/>
    </source>
</evidence>
<keyword evidence="1" id="KW-0963">Cytoplasm</keyword>
<dbReference type="PANTHER" id="PTHR43031">
    <property type="entry name" value="FAD-DEPENDENT OXIDOREDUCTASE"/>
    <property type="match status" value="1"/>
</dbReference>
<evidence type="ECO:0000256" key="1">
    <source>
        <dbReference type="ARBA" id="ARBA00022490"/>
    </source>
</evidence>
<dbReference type="Pfam" id="PF00581">
    <property type="entry name" value="Rhodanese"/>
    <property type="match status" value="1"/>
</dbReference>
<dbReference type="PROSITE" id="PS50206">
    <property type="entry name" value="RHODANESE_3"/>
    <property type="match status" value="1"/>
</dbReference>
<dbReference type="Proteomes" id="UP000292639">
    <property type="component" value="Unassembled WGS sequence"/>
</dbReference>
<sequence>MSDFTHLSVEQAEDLLNRQDNVMLLDIRAARDYSQGHDPRAIHLSDLTLGTLLKHTPKQTHLIVCCYQGKASQDMARLFSDFGFSHSYSLDGGYEAWRQAHHQYRAPQRQAERRQAAL</sequence>
<feature type="domain" description="Rhodanese" evidence="3">
    <location>
        <begin position="18"/>
        <end position="106"/>
    </location>
</feature>
<dbReference type="CDD" id="cd01444">
    <property type="entry name" value="GlpE_ST"/>
    <property type="match status" value="1"/>
</dbReference>
<dbReference type="InterPro" id="IPR036873">
    <property type="entry name" value="Rhodanese-like_dom_sf"/>
</dbReference>
<protein>
    <submittedName>
        <fullName evidence="4">Thiosulfate sulfurtransferase</fullName>
    </submittedName>
</protein>
<dbReference type="RefSeq" id="WP_131183814.1">
    <property type="nucleotide sequence ID" value="NZ_QJUO01000007.1"/>
</dbReference>